<sequence length="221" mass="24835">MQVPANAMQSCWHAIGSAVPGTHERGRRKLRCMSTNRVDSTRGFVQEPWRIAVSSSGALCNVAASLSRYDASRESQQTNLTSRPILRWTVSAMYQGWAKDDAEKRHREVYQAIPGYLHCYLLVSAEKARKISFMCRPVFWLRLGALVRQTACGSNMVRTFRQLGPLEQIHSTAEASWTKPFVDGHPAGSKSISKCTVLPRLQCVLMRMGTCTSHNLFSRDE</sequence>
<dbReference type="AlphaFoldDB" id="A0A2T4B6S7"/>
<dbReference type="EMBL" id="KZ680216">
    <property type="protein sequence ID" value="PTB64911.1"/>
    <property type="molecule type" value="Genomic_DNA"/>
</dbReference>
<accession>A0A2T4B6S7</accession>
<dbReference type="RefSeq" id="XP_024748231.1">
    <property type="nucleotide sequence ID" value="XM_024897486.1"/>
</dbReference>
<dbReference type="GeneID" id="36605604"/>
<gene>
    <name evidence="1" type="ORF">BBK36DRAFT_141680</name>
</gene>
<reference evidence="2" key="1">
    <citation type="submission" date="2016-07" db="EMBL/GenBank/DDBJ databases">
        <title>Multiple horizontal gene transfer events from other fungi enriched the ability of initially mycotrophic Trichoderma (Ascomycota) to feed on dead plant biomass.</title>
        <authorList>
            <consortium name="DOE Joint Genome Institute"/>
            <person name="Atanasova L."/>
            <person name="Chenthamara K."/>
            <person name="Zhang J."/>
            <person name="Grujic M."/>
            <person name="Henrissat B."/>
            <person name="Kuo A."/>
            <person name="Aerts A."/>
            <person name="Salamov A."/>
            <person name="Lipzen A."/>
            <person name="Labutti K."/>
            <person name="Barry K."/>
            <person name="Miao Y."/>
            <person name="Rahimi M.J."/>
            <person name="Shen Q."/>
            <person name="Grigoriev I.V."/>
            <person name="Kubicek C.P."/>
            <person name="Druzhinina I.S."/>
        </authorList>
    </citation>
    <scope>NUCLEOTIDE SEQUENCE [LARGE SCALE GENOMIC DNA]</scope>
    <source>
        <strain evidence="2">TUCIM 6016</strain>
    </source>
</reference>
<evidence type="ECO:0000313" key="2">
    <source>
        <dbReference type="Proteomes" id="UP000241546"/>
    </source>
</evidence>
<organism evidence="1 2">
    <name type="scientific">Trichoderma citrinoviride</name>
    <dbReference type="NCBI Taxonomy" id="58853"/>
    <lineage>
        <taxon>Eukaryota</taxon>
        <taxon>Fungi</taxon>
        <taxon>Dikarya</taxon>
        <taxon>Ascomycota</taxon>
        <taxon>Pezizomycotina</taxon>
        <taxon>Sordariomycetes</taxon>
        <taxon>Hypocreomycetidae</taxon>
        <taxon>Hypocreales</taxon>
        <taxon>Hypocreaceae</taxon>
        <taxon>Trichoderma</taxon>
    </lineage>
</organism>
<proteinExistence type="predicted"/>
<protein>
    <submittedName>
        <fullName evidence="1">Uncharacterized protein</fullName>
    </submittedName>
</protein>
<name>A0A2T4B6S7_9HYPO</name>
<keyword evidence="2" id="KW-1185">Reference proteome</keyword>
<dbReference type="Proteomes" id="UP000241546">
    <property type="component" value="Unassembled WGS sequence"/>
</dbReference>
<evidence type="ECO:0000313" key="1">
    <source>
        <dbReference type="EMBL" id="PTB64911.1"/>
    </source>
</evidence>